<name>A0A2T3YXR7_TRIA4</name>
<dbReference type="OrthoDB" id="5413269at2759"/>
<reference evidence="1 2" key="1">
    <citation type="submission" date="2016-07" db="EMBL/GenBank/DDBJ databases">
        <title>Multiple horizontal gene transfer events from other fungi enriched the ability of initially mycotrophic Trichoderma (Ascomycota) to feed on dead plant biomass.</title>
        <authorList>
            <consortium name="DOE Joint Genome Institute"/>
            <person name="Aerts A."/>
            <person name="Atanasova L."/>
            <person name="Chenthamara K."/>
            <person name="Zhang J."/>
            <person name="Grujic M."/>
            <person name="Henrissat B."/>
            <person name="Kuo A."/>
            <person name="Salamov A."/>
            <person name="Lipzen A."/>
            <person name="Labutti K."/>
            <person name="Barry K."/>
            <person name="Miao Y."/>
            <person name="Rahimi M.J."/>
            <person name="Shen Q."/>
            <person name="Grigoriev I.V."/>
            <person name="Kubicek C.P."/>
            <person name="Druzhinina I.S."/>
        </authorList>
    </citation>
    <scope>NUCLEOTIDE SEQUENCE [LARGE SCALE GENOMIC DNA]</scope>
    <source>
        <strain evidence="1 2">CBS 433.97</strain>
    </source>
</reference>
<evidence type="ECO:0000313" key="2">
    <source>
        <dbReference type="Proteomes" id="UP000240493"/>
    </source>
</evidence>
<dbReference type="AlphaFoldDB" id="A0A2T3YXR7"/>
<protein>
    <submittedName>
        <fullName evidence="1">Uncharacterized protein</fullName>
    </submittedName>
</protein>
<dbReference type="EMBL" id="KZ679268">
    <property type="protein sequence ID" value="PTB37320.1"/>
    <property type="molecule type" value="Genomic_DNA"/>
</dbReference>
<organism evidence="1 2">
    <name type="scientific">Trichoderma asperellum (strain ATCC 204424 / CBS 433.97 / NBRC 101777)</name>
    <dbReference type="NCBI Taxonomy" id="1042311"/>
    <lineage>
        <taxon>Eukaryota</taxon>
        <taxon>Fungi</taxon>
        <taxon>Dikarya</taxon>
        <taxon>Ascomycota</taxon>
        <taxon>Pezizomycotina</taxon>
        <taxon>Sordariomycetes</taxon>
        <taxon>Hypocreomycetidae</taxon>
        <taxon>Hypocreales</taxon>
        <taxon>Hypocreaceae</taxon>
        <taxon>Trichoderma</taxon>
    </lineage>
</organism>
<evidence type="ECO:0000313" key="1">
    <source>
        <dbReference type="EMBL" id="PTB37320.1"/>
    </source>
</evidence>
<gene>
    <name evidence="1" type="ORF">M441DRAFT_149185</name>
</gene>
<keyword evidence="2" id="KW-1185">Reference proteome</keyword>
<dbReference type="STRING" id="1042311.A0A2T3YXR7"/>
<proteinExistence type="predicted"/>
<dbReference type="Proteomes" id="UP000240493">
    <property type="component" value="Unassembled WGS sequence"/>
</dbReference>
<sequence>MSSVYTISLENKRGANTNYAAFMEPPSFTGGLEPWLNVWYTSFVPYGGNFEIHTGIDFYAWVGTVPTTPAPGVVVSTGMSLLAQLGTVSTPGSTFDKKIIQSFPVIQETTPSAIPGAYEIKTGTDFLVPNNTYLVGLAKVNNRGQVAPVASIAPRNNMNIQITPKMKFFIAESQQVPGEIVDYHSVVRDGATIDFSSGEGLGKFYAHVVQKTDGTFTVTYYEHPN</sequence>
<accession>A0A2T3YXR7</accession>